<comment type="caution">
    <text evidence="10">The sequence shown here is derived from an EMBL/GenBank/DDBJ whole genome shotgun (WGS) entry which is preliminary data.</text>
</comment>
<dbReference type="RefSeq" id="WP_028051453.1">
    <property type="nucleotide sequence ID" value="NZ_ATYG01000001.1"/>
</dbReference>
<comment type="cofactor">
    <cofactor evidence="1">
        <name>[4Fe-4S] cluster</name>
        <dbReference type="ChEBI" id="CHEBI:49883"/>
    </cofactor>
</comment>
<evidence type="ECO:0000313" key="11">
    <source>
        <dbReference type="Proteomes" id="UP000604066"/>
    </source>
</evidence>
<dbReference type="InterPro" id="IPR011254">
    <property type="entry name" value="Prismane-like_sf"/>
</dbReference>
<accession>A0ABX2R6M2</accession>
<dbReference type="EMBL" id="JACCBS010000001">
    <property type="protein sequence ID" value="NYE56604.1"/>
    <property type="molecule type" value="Genomic_DNA"/>
</dbReference>
<dbReference type="Pfam" id="PF03063">
    <property type="entry name" value="Prismane"/>
    <property type="match status" value="1"/>
</dbReference>
<evidence type="ECO:0000256" key="5">
    <source>
        <dbReference type="ARBA" id="ARBA00023002"/>
    </source>
</evidence>
<dbReference type="InterPro" id="IPR016099">
    <property type="entry name" value="Prismane-like_a/b-sand"/>
</dbReference>
<evidence type="ECO:0000256" key="1">
    <source>
        <dbReference type="ARBA" id="ARBA00001966"/>
    </source>
</evidence>
<keyword evidence="3" id="KW-0533">Nickel</keyword>
<dbReference type="InterPro" id="IPR004137">
    <property type="entry name" value="HCP/CODH"/>
</dbReference>
<evidence type="ECO:0000256" key="9">
    <source>
        <dbReference type="PIRNR" id="PIRNR005023"/>
    </source>
</evidence>
<evidence type="ECO:0000256" key="7">
    <source>
        <dbReference type="ARBA" id="ARBA00023014"/>
    </source>
</evidence>
<evidence type="ECO:0000313" key="10">
    <source>
        <dbReference type="EMBL" id="NYE56604.1"/>
    </source>
</evidence>
<sequence length="633" mass="68286">MDKSKLSVDPVIPNLYRKAREEGISTVFDRYEAQQPQCGFGLTGLCCRHCVQGPCRIDPFGEGPQAGICGATAEVITARNLLRQVTAGAAAHVDHAYDVLEVLEQIAQGTESYSIKDQEKLKQVAFTLGIDTANKTEQEIVEEMCQIIYRDFANSGATPMTYLKANSPRERLETWEKLGVLPRNPDREIREALHQTTMGMDADPVNLILKTIRLGLVDGFAGLKLATDLQDIIFGTPQPVVTEANLGVLKEDYVNIIVHGHVPLLSEKIVEWSRKLEDEAKKAGAKGINLAGICCTGNEVLMRQGIPLATNFLAQELAIITGAVDLMVVDVQCIMPSLAEIAACYHTRLVTTMPIVKIPGAEHVPFTTETADEASQQIVRMAIESYQKRNPAKVYIPREKAKVVAGFSVEAIVKALAKLNPDDPLKPLIDNIVSGNILGVVATVGCNNVKVKHDWFHIELVKELIKNNVLVVTTGCSAHALAKAGLMDPAAAEWAGEGLRAVLTAIGTANDLGGPLPPVLHMGSCVDNSRIGDLVIAVANYLKVSPKDLPIAASAPEYQHEKALSIGTWAVAMGIMTHLGVVPPVVGSPKVTRILTQDAEALIGGKFYVETDPYKAAAGIIEHIKAKRALLNL</sequence>
<evidence type="ECO:0000256" key="6">
    <source>
        <dbReference type="ARBA" id="ARBA00023004"/>
    </source>
</evidence>
<reference evidence="10 11" key="1">
    <citation type="submission" date="2020-07" db="EMBL/GenBank/DDBJ databases">
        <title>Genomic Encyclopedia of Type Strains, Phase III (KMG-III): the genomes of soil and plant-associated and newly described type strains.</title>
        <authorList>
            <person name="Whitman W."/>
        </authorList>
    </citation>
    <scope>NUCLEOTIDE SEQUENCE [LARGE SCALE GENOMIC DNA]</scope>
    <source>
        <strain evidence="10 11">DSM 11255</strain>
    </source>
</reference>
<keyword evidence="7 9" id="KW-0411">Iron-sulfur</keyword>
<dbReference type="InterPro" id="IPR016101">
    <property type="entry name" value="CO_DH_a-bundle"/>
</dbReference>
<evidence type="ECO:0000256" key="4">
    <source>
        <dbReference type="ARBA" id="ARBA00022723"/>
    </source>
</evidence>
<dbReference type="Gene3D" id="3.40.50.2030">
    <property type="match status" value="2"/>
</dbReference>
<dbReference type="Gene3D" id="1.20.1270.30">
    <property type="match status" value="1"/>
</dbReference>
<gene>
    <name evidence="10" type="ORF">HDG70_000310</name>
</gene>
<dbReference type="NCBIfam" id="TIGR01702">
    <property type="entry name" value="CO_DH_cata"/>
    <property type="match status" value="1"/>
</dbReference>
<comment type="catalytic activity">
    <reaction evidence="8 9">
        <text>CO + 2 oxidized [2Fe-2S]-[ferredoxin] + H2O = 2 reduced [2Fe-2S]-[ferredoxin] + CO2 + 2 H(+)</text>
        <dbReference type="Rhea" id="RHEA:21040"/>
        <dbReference type="Rhea" id="RHEA-COMP:10000"/>
        <dbReference type="Rhea" id="RHEA-COMP:10001"/>
        <dbReference type="ChEBI" id="CHEBI:15377"/>
        <dbReference type="ChEBI" id="CHEBI:15378"/>
        <dbReference type="ChEBI" id="CHEBI:16526"/>
        <dbReference type="ChEBI" id="CHEBI:17245"/>
        <dbReference type="ChEBI" id="CHEBI:33737"/>
        <dbReference type="ChEBI" id="CHEBI:33738"/>
        <dbReference type="EC" id="1.2.7.4"/>
    </reaction>
</comment>
<evidence type="ECO:0000256" key="8">
    <source>
        <dbReference type="ARBA" id="ARBA00048733"/>
    </source>
</evidence>
<keyword evidence="2 9" id="KW-0004">4Fe-4S</keyword>
<keyword evidence="6 9" id="KW-0408">Iron</keyword>
<dbReference type="GO" id="GO:0043885">
    <property type="term" value="F:anaerobic carbon-monoxide dehydrogenase activity"/>
    <property type="evidence" value="ECO:0007669"/>
    <property type="project" value="UniProtKB-EC"/>
</dbReference>
<organism evidence="10 11">
    <name type="scientific">Carboxydothermus ferrireducens DSM 11255</name>
    <dbReference type="NCBI Taxonomy" id="1119529"/>
    <lineage>
        <taxon>Bacteria</taxon>
        <taxon>Bacillati</taxon>
        <taxon>Bacillota</taxon>
        <taxon>Clostridia</taxon>
        <taxon>Thermoanaerobacterales</taxon>
        <taxon>Thermoanaerobacteraceae</taxon>
        <taxon>Carboxydothermus</taxon>
    </lineage>
</organism>
<dbReference type="SUPFAM" id="SSF56821">
    <property type="entry name" value="Prismane protein-like"/>
    <property type="match status" value="1"/>
</dbReference>
<name>A0ABX2R6M2_9THEO</name>
<keyword evidence="11" id="KW-1185">Reference proteome</keyword>
<dbReference type="PANTHER" id="PTHR30109:SF4">
    <property type="entry name" value="CARBON MONOXIDE DEHYDROGENASE"/>
    <property type="match status" value="1"/>
</dbReference>
<keyword evidence="5 9" id="KW-0560">Oxidoreductase</keyword>
<dbReference type="InterPro" id="IPR010047">
    <property type="entry name" value="CODH"/>
</dbReference>
<keyword evidence="4 9" id="KW-0479">Metal-binding</keyword>
<dbReference type="PANTHER" id="PTHR30109">
    <property type="entry name" value="HYDROXYLAMINE REDUCTASE"/>
    <property type="match status" value="1"/>
</dbReference>
<protein>
    <recommendedName>
        <fullName evidence="9">Carbon monoxide dehydrogenase</fullName>
        <ecNumber evidence="9">1.2.7.4</ecNumber>
    </recommendedName>
</protein>
<dbReference type="Proteomes" id="UP000604066">
    <property type="component" value="Unassembled WGS sequence"/>
</dbReference>
<proteinExistence type="predicted"/>
<dbReference type="EC" id="1.2.7.4" evidence="9"/>
<evidence type="ECO:0000256" key="3">
    <source>
        <dbReference type="ARBA" id="ARBA00022596"/>
    </source>
</evidence>
<evidence type="ECO:0000256" key="2">
    <source>
        <dbReference type="ARBA" id="ARBA00022485"/>
    </source>
</evidence>
<dbReference type="CDD" id="cd01915">
    <property type="entry name" value="CODH"/>
    <property type="match status" value="1"/>
</dbReference>
<dbReference type="PIRSF" id="PIRSF005023">
    <property type="entry name" value="CODH"/>
    <property type="match status" value="1"/>
</dbReference>